<protein>
    <submittedName>
        <fullName evidence="4">Uncharacterized protein</fullName>
    </submittedName>
</protein>
<sequence>MLALIRGRNGLLPFLLHAFLLSLVVTALPPGQGDFNGFPYKNLDNPHAIEPVSVSRTQRGQPNSFHPGHFGGQEPFNPLGNHAVAPPNAPLVPNPYGSNPPLPTAGSGFSATTSYNPGLPHEIAAHTADSENDKNLFWTYPSELSDDPSGYVVGSHGQGATEEPYGDLSYGHPDGNLFDLVGNPYVGGSLSGTSGDYTEGVYNQAQPNPLGWSHPNNLQWTNGAKEHFVATPGHQEATEAEYIFEQEFQNVRPANVQNPWTLGSPNDQSNGLPSTAGGDFAAMVSSNSQIDQAGFSAILSEYDGQPNDSQESPSVLPVSTSHNGPVSTDPALNPNHSPQSSFHDHTANPLQSTGWPNTLRRRRMPKNPSELQSAKVEDFDTRPVRDLDRQSSGLDELEHSFDRYLTKMANKLAKDPSDANFVGSLYRSMPKRHKKVKHPPIYVFSAAFVHFYDSLLSKSVQPAVSGSVENDNIDVLSRNLYFLQARKYAELITEAYIRGWFVKQWKSKIQHAKVDAIVLWCYLKHFTSKDEIELEARTETSQKPKDTSTNLKNLQIRLDFLESEEKSYRTYLENDLFEVSASGDPLANSFENKIRHYAESLQEVDDQATKILELLKPDSSEENIVETALISMKRRFRDMGIEHPSNLGTRLRRNHNNPHEVFAALPPPEKLSSAYEKAVDDDLAALKVASVKFKTLVSEPPFLGQSSDSNHPVIEIDPDSATDLFKLNSAFEPFMAFVNPLSPAKERGPPKRAGAPKAQRTGATSSRVRLGYP</sequence>
<evidence type="ECO:0000256" key="1">
    <source>
        <dbReference type="SAM" id="MobiDB-lite"/>
    </source>
</evidence>
<feature type="compositionally biased region" description="Polar residues" evidence="1">
    <location>
        <begin position="306"/>
        <end position="326"/>
    </location>
</feature>
<dbReference type="EMBL" id="ML009309">
    <property type="protein sequence ID" value="RKO97329.1"/>
    <property type="molecule type" value="Genomic_DNA"/>
</dbReference>
<reference evidence="4" key="2">
    <citation type="submission" date="2018-04" db="EMBL/GenBank/DDBJ databases">
        <title>Leveraging single-cell genomics to expand the Fungal Tree of Life.</title>
        <authorList>
            <consortium name="DOE Joint Genome Institute"/>
            <person name="Ahrendt S.R."/>
            <person name="Quandt C.A."/>
            <person name="Ciobanu D."/>
            <person name="Clum A."/>
            <person name="Salamov A."/>
            <person name="Andreopoulos B."/>
            <person name="Cheng J.-F."/>
            <person name="Woyke T."/>
            <person name="Pelin A."/>
            <person name="Henrissat B."/>
            <person name="Benny G.L."/>
            <person name="Smith M.E."/>
            <person name="James T.Y."/>
            <person name="Grigoriev I.V."/>
        </authorList>
    </citation>
    <scope>NUCLEOTIDE SEQUENCE</scope>
    <source>
        <strain evidence="4">ATCC 52028</strain>
    </source>
</reference>
<feature type="region of interest" description="Disordered" evidence="1">
    <location>
        <begin position="301"/>
        <end position="391"/>
    </location>
</feature>
<name>A0A4P9X3U4_9FUNG</name>
<feature type="region of interest" description="Disordered" evidence="1">
    <location>
        <begin position="740"/>
        <end position="773"/>
    </location>
</feature>
<keyword evidence="2" id="KW-0732">Signal</keyword>
<proteinExistence type="predicted"/>
<evidence type="ECO:0000313" key="6">
    <source>
        <dbReference type="Proteomes" id="UP000274922"/>
    </source>
</evidence>
<dbReference type="Proteomes" id="UP000274922">
    <property type="component" value="Unassembled WGS sequence"/>
</dbReference>
<reference evidence="3" key="3">
    <citation type="submission" date="2018-08" db="EMBL/GenBank/DDBJ databases">
        <title>Leveraging single-cell genomics to expand the Fungal Tree of Life.</title>
        <authorList>
            <consortium name="DOE Joint Genome Institute"/>
            <person name="Ahrendt S.R."/>
            <person name="Quandt C.A."/>
            <person name="Ciobanu D."/>
            <person name="Clum A."/>
            <person name="Salamov A."/>
            <person name="Andreopoulos B."/>
            <person name="Cheng J.-F."/>
            <person name="Woyke T."/>
            <person name="Pelin A."/>
            <person name="Henrissat B."/>
            <person name="Reynolds N."/>
            <person name="Benny G.L."/>
            <person name="Smith M.E."/>
            <person name="James T.Y."/>
            <person name="Grigoriev I.V."/>
        </authorList>
    </citation>
    <scope>NUCLEOTIDE SEQUENCE</scope>
    <source>
        <strain evidence="3">ATCC 52028</strain>
    </source>
</reference>
<feature type="chain" id="PRO_5036118879" evidence="2">
    <location>
        <begin position="28"/>
        <end position="773"/>
    </location>
</feature>
<keyword evidence="6" id="KW-1185">Reference proteome</keyword>
<dbReference type="AlphaFoldDB" id="A0A4P9X3U4"/>
<gene>
    <name evidence="3" type="ORF">CAUPRSCDRAFT_10989</name>
    <name evidence="4" type="ORF">CXG81DRAFT_20245</name>
</gene>
<feature type="region of interest" description="Disordered" evidence="1">
    <location>
        <begin position="256"/>
        <end position="280"/>
    </location>
</feature>
<evidence type="ECO:0000313" key="4">
    <source>
        <dbReference type="EMBL" id="RKO99691.1"/>
    </source>
</evidence>
<evidence type="ECO:0000256" key="2">
    <source>
        <dbReference type="SAM" id="SignalP"/>
    </source>
</evidence>
<evidence type="ECO:0000313" key="5">
    <source>
        <dbReference type="Proteomes" id="UP000268535"/>
    </source>
</evidence>
<reference evidence="5 6" key="1">
    <citation type="journal article" date="2018" name="Nat. Microbiol.">
        <title>Leveraging single-cell genomics to expand the fungal tree of life.</title>
        <authorList>
            <person name="Ahrendt S.R."/>
            <person name="Quandt C.A."/>
            <person name="Ciobanu D."/>
            <person name="Clum A."/>
            <person name="Salamov A."/>
            <person name="Andreopoulos B."/>
            <person name="Cheng J.F."/>
            <person name="Woyke T."/>
            <person name="Pelin A."/>
            <person name="Henrissat B."/>
            <person name="Reynolds N.K."/>
            <person name="Benny G.L."/>
            <person name="Smith M.E."/>
            <person name="James T.Y."/>
            <person name="Grigoriev I.V."/>
        </authorList>
    </citation>
    <scope>NUCLEOTIDE SEQUENCE [LARGE SCALE GENOMIC DNA]</scope>
    <source>
        <strain evidence="5 6">ATCC 52028</strain>
    </source>
</reference>
<evidence type="ECO:0000313" key="3">
    <source>
        <dbReference type="EMBL" id="RKO97329.1"/>
    </source>
</evidence>
<dbReference type="Proteomes" id="UP000268535">
    <property type="component" value="Unassembled WGS sequence"/>
</dbReference>
<feature type="compositionally biased region" description="Polar residues" evidence="1">
    <location>
        <begin position="256"/>
        <end position="273"/>
    </location>
</feature>
<dbReference type="EMBL" id="ML014264">
    <property type="protein sequence ID" value="RKO99691.1"/>
    <property type="molecule type" value="Genomic_DNA"/>
</dbReference>
<feature type="compositionally biased region" description="Basic and acidic residues" evidence="1">
    <location>
        <begin position="375"/>
        <end position="389"/>
    </location>
</feature>
<accession>A0A4P9X3U4</accession>
<feature type="signal peptide" evidence="2">
    <location>
        <begin position="1"/>
        <end position="27"/>
    </location>
</feature>
<organism evidence="4 6">
    <name type="scientific">Caulochytrium protostelioides</name>
    <dbReference type="NCBI Taxonomy" id="1555241"/>
    <lineage>
        <taxon>Eukaryota</taxon>
        <taxon>Fungi</taxon>
        <taxon>Fungi incertae sedis</taxon>
        <taxon>Chytridiomycota</taxon>
        <taxon>Chytridiomycota incertae sedis</taxon>
        <taxon>Chytridiomycetes</taxon>
        <taxon>Caulochytriales</taxon>
        <taxon>Caulochytriaceae</taxon>
        <taxon>Caulochytrium</taxon>
    </lineage>
</organism>